<comment type="caution">
    <text evidence="1">The sequence shown here is derived from an EMBL/GenBank/DDBJ whole genome shotgun (WGS) entry which is preliminary data.</text>
</comment>
<reference evidence="1 2" key="1">
    <citation type="submission" date="2024-09" db="EMBL/GenBank/DDBJ databases">
        <title>Rethinking Asexuality: The Enigmatic Case of Functional Sexual Genes in Lepraria (Stereocaulaceae).</title>
        <authorList>
            <person name="Doellman M."/>
            <person name="Sun Y."/>
            <person name="Barcenas-Pena A."/>
            <person name="Lumbsch H.T."/>
            <person name="Grewe F."/>
        </authorList>
    </citation>
    <scope>NUCLEOTIDE SEQUENCE [LARGE SCALE GENOMIC DNA]</scope>
    <source>
        <strain evidence="1 2">Grewe 0041</strain>
    </source>
</reference>
<evidence type="ECO:0000313" key="2">
    <source>
        <dbReference type="Proteomes" id="UP001590951"/>
    </source>
</evidence>
<organism evidence="1 2">
    <name type="scientific">Lepraria finkii</name>
    <dbReference type="NCBI Taxonomy" id="1340010"/>
    <lineage>
        <taxon>Eukaryota</taxon>
        <taxon>Fungi</taxon>
        <taxon>Dikarya</taxon>
        <taxon>Ascomycota</taxon>
        <taxon>Pezizomycotina</taxon>
        <taxon>Lecanoromycetes</taxon>
        <taxon>OSLEUM clade</taxon>
        <taxon>Lecanoromycetidae</taxon>
        <taxon>Lecanorales</taxon>
        <taxon>Lecanorineae</taxon>
        <taxon>Stereocaulaceae</taxon>
        <taxon>Lepraria</taxon>
    </lineage>
</organism>
<proteinExistence type="predicted"/>
<keyword evidence="2" id="KW-1185">Reference proteome</keyword>
<gene>
    <name evidence="1" type="ORF">ABVK25_012329</name>
</gene>
<protein>
    <submittedName>
        <fullName evidence="1">Uncharacterized protein</fullName>
    </submittedName>
</protein>
<dbReference type="EMBL" id="JBHFEH010000184">
    <property type="protein sequence ID" value="KAL2044597.1"/>
    <property type="molecule type" value="Genomic_DNA"/>
</dbReference>
<dbReference type="InterPro" id="IPR036380">
    <property type="entry name" value="Isochorismatase-like_sf"/>
</dbReference>
<name>A0ABR4AIX1_9LECA</name>
<dbReference type="SUPFAM" id="SSF52499">
    <property type="entry name" value="Isochorismatase-like hydrolases"/>
    <property type="match status" value="1"/>
</dbReference>
<accession>A0ABR4AIX1</accession>
<dbReference type="Proteomes" id="UP001590951">
    <property type="component" value="Unassembled WGS sequence"/>
</dbReference>
<evidence type="ECO:0000313" key="1">
    <source>
        <dbReference type="EMBL" id="KAL2044597.1"/>
    </source>
</evidence>
<dbReference type="Gene3D" id="3.40.50.850">
    <property type="entry name" value="Isochorismatase-like"/>
    <property type="match status" value="1"/>
</dbReference>
<sequence length="130" mass="14661">MSSTQEKYPQDLLSSYSTSGFAPSSDGLPFGNKPIFTVIDVCEAYLTPGSTLYAPERFHSALKNNETLIQESREKKIPAIFTRMVHQYPESGSNWYRHKIPKGPAVSIPAIKLVISQQNQRFVDRNQARL</sequence>